<dbReference type="PANTHER" id="PTHR42771">
    <property type="entry name" value="IRON(3+)-HYDROXAMATE IMPORT ATP-BINDING PROTEIN FHUC"/>
    <property type="match status" value="1"/>
</dbReference>
<keyword evidence="9" id="KW-0472">Membrane</keyword>
<evidence type="ECO:0000256" key="6">
    <source>
        <dbReference type="ARBA" id="ARBA00022840"/>
    </source>
</evidence>
<dbReference type="AlphaFoldDB" id="A0A0R1W5A8"/>
<evidence type="ECO:0000256" key="2">
    <source>
        <dbReference type="ARBA" id="ARBA00022448"/>
    </source>
</evidence>
<dbReference type="Proteomes" id="UP000051820">
    <property type="component" value="Unassembled WGS sequence"/>
</dbReference>
<dbReference type="PROSITE" id="PS00211">
    <property type="entry name" value="ABC_TRANSPORTER_1"/>
    <property type="match status" value="1"/>
</dbReference>
<dbReference type="GO" id="GO:0005524">
    <property type="term" value="F:ATP binding"/>
    <property type="evidence" value="ECO:0007669"/>
    <property type="project" value="UniProtKB-KW"/>
</dbReference>
<dbReference type="SMART" id="SM00382">
    <property type="entry name" value="AAA"/>
    <property type="match status" value="1"/>
</dbReference>
<evidence type="ECO:0000256" key="3">
    <source>
        <dbReference type="ARBA" id="ARBA00022475"/>
    </source>
</evidence>
<gene>
    <name evidence="11" type="ORF">FD16_GL001654</name>
</gene>
<protein>
    <submittedName>
        <fullName evidence="11">Iron-chelate-transporting ATPase</fullName>
    </submittedName>
</protein>
<evidence type="ECO:0000256" key="1">
    <source>
        <dbReference type="ARBA" id="ARBA00004202"/>
    </source>
</evidence>
<keyword evidence="3" id="KW-1003">Cell membrane</keyword>
<evidence type="ECO:0000256" key="7">
    <source>
        <dbReference type="ARBA" id="ARBA00023004"/>
    </source>
</evidence>
<name>A0A0R1W5A8_9LACO</name>
<keyword evidence="12" id="KW-1185">Reference proteome</keyword>
<evidence type="ECO:0000256" key="5">
    <source>
        <dbReference type="ARBA" id="ARBA00022741"/>
    </source>
</evidence>
<accession>A0A0R1W5A8</accession>
<reference evidence="11 12" key="1">
    <citation type="journal article" date="2015" name="Genome Announc.">
        <title>Expanding the biotechnology potential of lactobacilli through comparative genomics of 213 strains and associated genera.</title>
        <authorList>
            <person name="Sun Z."/>
            <person name="Harris H.M."/>
            <person name="McCann A."/>
            <person name="Guo C."/>
            <person name="Argimon S."/>
            <person name="Zhang W."/>
            <person name="Yang X."/>
            <person name="Jeffery I.B."/>
            <person name="Cooney J.C."/>
            <person name="Kagawa T.F."/>
            <person name="Liu W."/>
            <person name="Song Y."/>
            <person name="Salvetti E."/>
            <person name="Wrobel A."/>
            <person name="Rasinkangas P."/>
            <person name="Parkhill J."/>
            <person name="Rea M.C."/>
            <person name="O'Sullivan O."/>
            <person name="Ritari J."/>
            <person name="Douillard F.P."/>
            <person name="Paul Ross R."/>
            <person name="Yang R."/>
            <person name="Briner A.E."/>
            <person name="Felis G.E."/>
            <person name="de Vos W.M."/>
            <person name="Barrangou R."/>
            <person name="Klaenhammer T.R."/>
            <person name="Caufield P.W."/>
            <person name="Cui Y."/>
            <person name="Zhang H."/>
            <person name="O'Toole P.W."/>
        </authorList>
    </citation>
    <scope>NUCLEOTIDE SEQUENCE [LARGE SCALE GENOMIC DNA]</scope>
    <source>
        <strain evidence="11 12">DSM 5007</strain>
    </source>
</reference>
<dbReference type="InterPro" id="IPR051535">
    <property type="entry name" value="Siderophore_ABC-ATPase"/>
</dbReference>
<comment type="caution">
    <text evidence="11">The sequence shown here is derived from an EMBL/GenBank/DDBJ whole genome shotgun (WGS) entry which is preliminary data.</text>
</comment>
<evidence type="ECO:0000259" key="10">
    <source>
        <dbReference type="PROSITE" id="PS50893"/>
    </source>
</evidence>
<dbReference type="GO" id="GO:0006826">
    <property type="term" value="P:iron ion transport"/>
    <property type="evidence" value="ECO:0007669"/>
    <property type="project" value="UniProtKB-KW"/>
</dbReference>
<dbReference type="SUPFAM" id="SSF52540">
    <property type="entry name" value="P-loop containing nucleoside triphosphate hydrolases"/>
    <property type="match status" value="1"/>
</dbReference>
<keyword evidence="7" id="KW-0408">Iron</keyword>
<evidence type="ECO:0000313" key="12">
    <source>
        <dbReference type="Proteomes" id="UP000051820"/>
    </source>
</evidence>
<dbReference type="Gene3D" id="3.40.50.300">
    <property type="entry name" value="P-loop containing nucleotide triphosphate hydrolases"/>
    <property type="match status" value="1"/>
</dbReference>
<dbReference type="Pfam" id="PF00005">
    <property type="entry name" value="ABC_tran"/>
    <property type="match status" value="1"/>
</dbReference>
<dbReference type="GO" id="GO:0005886">
    <property type="term" value="C:plasma membrane"/>
    <property type="evidence" value="ECO:0007669"/>
    <property type="project" value="UniProtKB-SubCell"/>
</dbReference>
<comment type="subcellular location">
    <subcellularLocation>
        <location evidence="1">Cell membrane</location>
        <topology evidence="1">Peripheral membrane protein</topology>
    </subcellularLocation>
</comment>
<evidence type="ECO:0000313" key="11">
    <source>
        <dbReference type="EMBL" id="KRM12968.1"/>
    </source>
</evidence>
<keyword evidence="4" id="KW-0410">Iron transport</keyword>
<dbReference type="eggNOG" id="COG1120">
    <property type="taxonomic scope" value="Bacteria"/>
</dbReference>
<dbReference type="FunFam" id="3.40.50.300:FF:000134">
    <property type="entry name" value="Iron-enterobactin ABC transporter ATP-binding protein"/>
    <property type="match status" value="1"/>
</dbReference>
<keyword evidence="6" id="KW-0067">ATP-binding</keyword>
<keyword evidence="8" id="KW-0406">Ion transport</keyword>
<organism evidence="11 12">
    <name type="scientific">Paucilactobacillus suebicus DSM 5007 = KCTC 3549</name>
    <dbReference type="NCBI Taxonomy" id="1423807"/>
    <lineage>
        <taxon>Bacteria</taxon>
        <taxon>Bacillati</taxon>
        <taxon>Bacillota</taxon>
        <taxon>Bacilli</taxon>
        <taxon>Lactobacillales</taxon>
        <taxon>Lactobacillaceae</taxon>
        <taxon>Paucilactobacillus</taxon>
    </lineage>
</organism>
<dbReference type="InterPro" id="IPR027417">
    <property type="entry name" value="P-loop_NTPase"/>
</dbReference>
<dbReference type="InterPro" id="IPR017871">
    <property type="entry name" value="ABC_transporter-like_CS"/>
</dbReference>
<dbReference type="PANTHER" id="PTHR42771:SF12">
    <property type="entry name" value="FE(3+) DICITRATE TRANSPORT ATP-BINDING PROTEIN FECE-RELATED"/>
    <property type="match status" value="1"/>
</dbReference>
<evidence type="ECO:0000256" key="4">
    <source>
        <dbReference type="ARBA" id="ARBA00022496"/>
    </source>
</evidence>
<feature type="domain" description="ABC transporter" evidence="10">
    <location>
        <begin position="6"/>
        <end position="242"/>
    </location>
</feature>
<dbReference type="InterPro" id="IPR003439">
    <property type="entry name" value="ABC_transporter-like_ATP-bd"/>
</dbReference>
<sequence>MAMDAIFGDQITVGYGKRNVLTNQSVHIHSGQITGLIGPNGSGKSTILKSISGIKPIEHGRISVEGQDIDVLNPKQRAKQIAYLEQAPTVPGDLTVKSMVKLGRYAYCHGLFGKDEHGETQIKKAMVEAQVAELANRRIDALSGGQRQRAFIAMTLAHNSPVIMLDEPTTYLDLTHQLDVLNLLKHLNHTQDKTVVLVLHDLNQAAQYCDQLICINEGQVVKTGTPKEVLTEELLADIFQVKAKITFQSSCQYPQLMDYETLVNQ</sequence>
<proteinExistence type="predicted"/>
<dbReference type="CDD" id="cd03214">
    <property type="entry name" value="ABC_Iron-Siderophores_B12_Hemin"/>
    <property type="match status" value="1"/>
</dbReference>
<dbReference type="EMBL" id="AZGF01000004">
    <property type="protein sequence ID" value="KRM12968.1"/>
    <property type="molecule type" value="Genomic_DNA"/>
</dbReference>
<dbReference type="GO" id="GO:0016887">
    <property type="term" value="F:ATP hydrolysis activity"/>
    <property type="evidence" value="ECO:0007669"/>
    <property type="project" value="InterPro"/>
</dbReference>
<dbReference type="PROSITE" id="PS50893">
    <property type="entry name" value="ABC_TRANSPORTER_2"/>
    <property type="match status" value="1"/>
</dbReference>
<keyword evidence="5" id="KW-0547">Nucleotide-binding</keyword>
<dbReference type="InterPro" id="IPR003593">
    <property type="entry name" value="AAA+_ATPase"/>
</dbReference>
<dbReference type="PATRIC" id="fig|1423807.3.peg.1695"/>
<dbReference type="OrthoDB" id="9787851at2"/>
<keyword evidence="2" id="KW-0813">Transport</keyword>
<evidence type="ECO:0000256" key="9">
    <source>
        <dbReference type="ARBA" id="ARBA00023136"/>
    </source>
</evidence>
<dbReference type="STRING" id="1423807.FD16_GL001654"/>
<evidence type="ECO:0000256" key="8">
    <source>
        <dbReference type="ARBA" id="ARBA00023065"/>
    </source>
</evidence>